<evidence type="ECO:0000313" key="4">
    <source>
        <dbReference type="Proteomes" id="UP001432027"/>
    </source>
</evidence>
<comment type="caution">
    <text evidence="2">The sequence shown here is derived from an EMBL/GenBank/DDBJ whole genome shotgun (WGS) entry which is preliminary data.</text>
</comment>
<feature type="compositionally biased region" description="Low complexity" evidence="1">
    <location>
        <begin position="217"/>
        <end position="231"/>
    </location>
</feature>
<evidence type="ECO:0000256" key="1">
    <source>
        <dbReference type="SAM" id="MobiDB-lite"/>
    </source>
</evidence>
<keyword evidence="4" id="KW-1185">Reference proteome</keyword>
<name>A0AAV5S869_9BILA</name>
<feature type="region of interest" description="Disordered" evidence="1">
    <location>
        <begin position="1"/>
        <end position="189"/>
    </location>
</feature>
<organism evidence="2 4">
    <name type="scientific">Pristionchus entomophagus</name>
    <dbReference type="NCBI Taxonomy" id="358040"/>
    <lineage>
        <taxon>Eukaryota</taxon>
        <taxon>Metazoa</taxon>
        <taxon>Ecdysozoa</taxon>
        <taxon>Nematoda</taxon>
        <taxon>Chromadorea</taxon>
        <taxon>Rhabditida</taxon>
        <taxon>Rhabditina</taxon>
        <taxon>Diplogasteromorpha</taxon>
        <taxon>Diplogasteroidea</taxon>
        <taxon>Neodiplogasteridae</taxon>
        <taxon>Pristionchus</taxon>
    </lineage>
</organism>
<proteinExistence type="predicted"/>
<reference evidence="2" key="1">
    <citation type="submission" date="2023-10" db="EMBL/GenBank/DDBJ databases">
        <title>Genome assembly of Pristionchus species.</title>
        <authorList>
            <person name="Yoshida K."/>
            <person name="Sommer R.J."/>
        </authorList>
    </citation>
    <scope>NUCLEOTIDE SEQUENCE</scope>
    <source>
        <strain evidence="2">RS0144</strain>
    </source>
</reference>
<dbReference type="Proteomes" id="UP001432027">
    <property type="component" value="Unassembled WGS sequence"/>
</dbReference>
<feature type="compositionally biased region" description="Pro residues" evidence="1">
    <location>
        <begin position="32"/>
        <end position="58"/>
    </location>
</feature>
<feature type="non-terminal residue" evidence="2">
    <location>
        <position position="1"/>
    </location>
</feature>
<feature type="compositionally biased region" description="Pro residues" evidence="1">
    <location>
        <begin position="140"/>
        <end position="156"/>
    </location>
</feature>
<feature type="compositionally biased region" description="Basic residues" evidence="1">
    <location>
        <begin position="112"/>
        <end position="123"/>
    </location>
</feature>
<evidence type="ECO:0000313" key="2">
    <source>
        <dbReference type="EMBL" id="GMS78710.1"/>
    </source>
</evidence>
<feature type="compositionally biased region" description="Low complexity" evidence="1">
    <location>
        <begin position="268"/>
        <end position="288"/>
    </location>
</feature>
<feature type="compositionally biased region" description="Low complexity" evidence="1">
    <location>
        <begin position="59"/>
        <end position="72"/>
    </location>
</feature>
<feature type="compositionally biased region" description="Basic and acidic residues" evidence="1">
    <location>
        <begin position="73"/>
        <end position="83"/>
    </location>
</feature>
<evidence type="ECO:0000313" key="3">
    <source>
        <dbReference type="EMBL" id="GMS78714.1"/>
    </source>
</evidence>
<protein>
    <submittedName>
        <fullName evidence="2">Uncharacterized protein</fullName>
    </submittedName>
</protein>
<dbReference type="EMBL" id="BTSX01000001">
    <property type="protein sequence ID" value="GMS78710.1"/>
    <property type="molecule type" value="Genomic_DNA"/>
</dbReference>
<gene>
    <name evidence="2" type="ORF">PENTCL1PPCAC_885</name>
    <name evidence="3" type="ORF">PENTCL1PPCAC_889</name>
</gene>
<feature type="compositionally biased region" description="Basic and acidic residues" evidence="1">
    <location>
        <begin position="96"/>
        <end position="111"/>
    </location>
</feature>
<sequence>PPSPAAGAIQTPEMYMDELEVEPDGTKAAAIPPEPAPQPLQQQPPPVAAAPPPPPPQPEQTQQSAAAAAATPKPDEVSRRDEMGESENAFPSQSEDDVKTAEKIPDPEPKKVKMIRQRPRNKKTKEEDATGSKTLRPSQATPPVPPQPISTPPPSTPEASPAAAPIQQPQQPDAYVDEIECEPDGSTVQVREVRITNCPTLCNQSYVNAQQKKEDQQQPAAIPQQVQQKPAEATQPEQQKPSEGEVQQTGGSSAERALSSEKWWDRSVAVAVQPTEQQQQPAATAAKPVKVEDSVQLPV</sequence>
<feature type="compositionally biased region" description="Low complexity" evidence="1">
    <location>
        <begin position="157"/>
        <end position="174"/>
    </location>
</feature>
<feature type="compositionally biased region" description="Polar residues" evidence="1">
    <location>
        <begin position="235"/>
        <end position="252"/>
    </location>
</feature>
<accession>A0AAV5S869</accession>
<dbReference type="EMBL" id="BTSX01000001">
    <property type="protein sequence ID" value="GMS78714.1"/>
    <property type="molecule type" value="Genomic_DNA"/>
</dbReference>
<feature type="region of interest" description="Disordered" evidence="1">
    <location>
        <begin position="209"/>
        <end position="299"/>
    </location>
</feature>
<feature type="non-terminal residue" evidence="2">
    <location>
        <position position="299"/>
    </location>
</feature>
<dbReference type="AlphaFoldDB" id="A0AAV5S869"/>